<comment type="caution">
    <text evidence="1">The sequence shown here is derived from an EMBL/GenBank/DDBJ whole genome shotgun (WGS) entry which is preliminary data.</text>
</comment>
<evidence type="ECO:0000313" key="2">
    <source>
        <dbReference type="Proteomes" id="UP000075349"/>
    </source>
</evidence>
<dbReference type="EMBL" id="LOMK01000001">
    <property type="protein sequence ID" value="KYN24854.1"/>
    <property type="molecule type" value="Genomic_DNA"/>
</dbReference>
<organism evidence="1 2">
    <name type="scientific">Vibrio cidicii</name>
    <dbReference type="NCBI Taxonomy" id="1763883"/>
    <lineage>
        <taxon>Bacteria</taxon>
        <taxon>Pseudomonadati</taxon>
        <taxon>Pseudomonadota</taxon>
        <taxon>Gammaproteobacteria</taxon>
        <taxon>Vibrionales</taxon>
        <taxon>Vibrionaceae</taxon>
        <taxon>Vibrio</taxon>
    </lineage>
</organism>
<sequence>MELYDMKQITKAILKAVDGVEPSSTLLRVKDGKLRYISDLLIDHNLVERVENERSLYIPLNYYHLIYDSISELYEYKLIINQDLNTMMITAIEDWMHDNDVDYNEKLLDSKLSKAGHVLNKVKGTTKIKHVKVDGKKAKFRFIDKRLSRYIFKMFKNNPEFQQRFM</sequence>
<gene>
    <name evidence="1" type="ORF">AUQ44_03230</name>
</gene>
<evidence type="ECO:0000313" key="1">
    <source>
        <dbReference type="EMBL" id="KYN24854.1"/>
    </source>
</evidence>
<protein>
    <submittedName>
        <fullName evidence="1">Uncharacterized protein</fullName>
    </submittedName>
</protein>
<reference evidence="2" key="1">
    <citation type="submission" date="2015-12" db="EMBL/GenBank/DDBJ databases">
        <authorList>
            <person name="Tarr C.L."/>
            <person name="Gladney L.M."/>
        </authorList>
    </citation>
    <scope>NUCLEOTIDE SEQUENCE [LARGE SCALE GENOMIC DNA]</scope>
    <source>
        <strain evidence="2">2756-81</strain>
    </source>
</reference>
<accession>A0A151JGD3</accession>
<dbReference type="Proteomes" id="UP000075349">
    <property type="component" value="Unassembled WGS sequence"/>
</dbReference>
<dbReference type="AlphaFoldDB" id="A0A151JGD3"/>
<name>A0A151JGD3_9VIBR</name>
<proteinExistence type="predicted"/>